<comment type="domain">
    <text evidence="3">The N- and C-terminal barrels adopt an identical fold despite having only 13% of conserved residues.</text>
</comment>
<comment type="function">
    <text evidence="3">The cytotoxic action of BPI is limited to many species of Gram-negative bacteria; this specificity may be explained by a strong affinity of the very basic N-terminal half for the negatively charged lipopolysaccharides that are unique to the Gram-negative bacterial outer envelope.</text>
</comment>
<dbReference type="InterPro" id="IPR032942">
    <property type="entry name" value="BPI/LBP/Plunc"/>
</dbReference>
<dbReference type="InterPro" id="IPR001124">
    <property type="entry name" value="Lipid-bd_serum_glycop_C"/>
</dbReference>
<comment type="domain">
    <text evidence="3">The N-terminal region may be exposed to the interior of the granule, whereas the C-terminal portion may be embedded in the membrane. During phagocytosis and degranulation, proteases may be released and activated and cleave BPI at the junction of the N- and C-terminal portions of the molecule, providing controlled release of the N-terminal antibacterial fragment when bacteria are ingested.</text>
</comment>
<reference evidence="6" key="1">
    <citation type="submission" date="2025-08" db="UniProtKB">
        <authorList>
            <consortium name="Ensembl"/>
        </authorList>
    </citation>
    <scope>IDENTIFICATION</scope>
</reference>
<dbReference type="InterPro" id="IPR017942">
    <property type="entry name" value="Lipid-bd_serum_glycop_N"/>
</dbReference>
<dbReference type="Gene3D" id="3.15.10.10">
    <property type="entry name" value="Bactericidal permeability-increasing protein, domain 1"/>
    <property type="match status" value="1"/>
</dbReference>
<keyword evidence="3" id="KW-0399">Innate immunity</keyword>
<comment type="subunit">
    <text evidence="3">Monomer. Homodimer; disulfide-linked.</text>
</comment>
<dbReference type="Pfam" id="PF01273">
    <property type="entry name" value="LBP_BPI_CETP"/>
    <property type="match status" value="1"/>
</dbReference>
<evidence type="ECO:0000313" key="7">
    <source>
        <dbReference type="Proteomes" id="UP000694555"/>
    </source>
</evidence>
<sequence>PQQGHFTLRSLFFSQGEVFVLARHPFFPGQISRILFPRMLLSVMSLLFIAEGFSVIRSPSNPSDVQVNIPLSVFCRLRINAVDFPETSASFIPGTGVSLSVAHASATISADWRMNTWLLKDQGGITVSISGLFIAVIFKVSRDSTGRLSILLHNCQLSINSLKLFFMLGRILSVQPLLMHSDRYKYLHLEILDNDSLQGTVYPVGSHTEPPFVPAPFDFPNQGDSMLYLGVSSYFIKSASLAYYRAGVFNIAISKEVSIIFNFFSSEIPQIALSYVTACPVLLKLMATSPPAVSLNADRCILQITGCVEVFAVLPNSTTQYIFRGNLTLCFQTQKQLHLCLYLRQYLSVYTVTEDCSVFFPADSQYQRQFDNNQTEVDYLITSEEVTKGNSESNVNDLNIRTEQNFIVSA</sequence>
<keyword evidence="2 3" id="KW-1015">Disulfide bond</keyword>
<dbReference type="PANTHER" id="PTHR10504">
    <property type="entry name" value="BACTERICIDAL PERMEABILITY-INCREASING BPI PROTEIN-RELATED"/>
    <property type="match status" value="1"/>
</dbReference>
<dbReference type="AlphaFoldDB" id="A0A8B9ZBQ6"/>
<dbReference type="Ensembl" id="ENSBJAT00000003184.1">
    <property type="protein sequence ID" value="ENSBJAP00000003102.1"/>
    <property type="gene ID" value="ENSBJAG00000002266.1"/>
</dbReference>
<organism evidence="6 7">
    <name type="scientific">Buteo japonicus</name>
    <dbReference type="NCBI Taxonomy" id="224669"/>
    <lineage>
        <taxon>Eukaryota</taxon>
        <taxon>Metazoa</taxon>
        <taxon>Chordata</taxon>
        <taxon>Craniata</taxon>
        <taxon>Vertebrata</taxon>
        <taxon>Euteleostomi</taxon>
        <taxon>Archelosauria</taxon>
        <taxon>Archosauria</taxon>
        <taxon>Dinosauria</taxon>
        <taxon>Saurischia</taxon>
        <taxon>Theropoda</taxon>
        <taxon>Coelurosauria</taxon>
        <taxon>Aves</taxon>
        <taxon>Neognathae</taxon>
        <taxon>Neoaves</taxon>
        <taxon>Telluraves</taxon>
        <taxon>Accipitrimorphae</taxon>
        <taxon>Accipitriformes</taxon>
        <taxon>Accipitridae</taxon>
        <taxon>Accipitrinae</taxon>
        <taxon>Buteo</taxon>
    </lineage>
</organism>
<dbReference type="Proteomes" id="UP000694555">
    <property type="component" value="Unplaced"/>
</dbReference>
<evidence type="ECO:0000313" key="6">
    <source>
        <dbReference type="Ensembl" id="ENSBJAP00000003102.1"/>
    </source>
</evidence>
<keyword evidence="3" id="KW-0391">Immunity</keyword>
<evidence type="ECO:0000256" key="3">
    <source>
        <dbReference type="RuleBase" id="RU369039"/>
    </source>
</evidence>
<protein>
    <recommendedName>
        <fullName evidence="3">Bactericidal permeability-increasing protein</fullName>
        <shortName evidence="3">BPI</shortName>
    </recommendedName>
</protein>
<evidence type="ECO:0000256" key="2">
    <source>
        <dbReference type="ARBA" id="ARBA00023157"/>
    </source>
</evidence>
<comment type="subcellular location">
    <subcellularLocation>
        <location evidence="3">Secreted</location>
    </subcellularLocation>
</comment>
<keyword evidence="3" id="KW-0929">Antimicrobial</keyword>
<dbReference type="InterPro" id="IPR017943">
    <property type="entry name" value="Bactericidal_perm-incr_a/b_dom"/>
</dbReference>
<accession>A0A8B9ZBQ6</accession>
<dbReference type="Gene3D" id="3.15.20.10">
    <property type="entry name" value="Bactericidal permeability-increasing protein, domain 2"/>
    <property type="match status" value="1"/>
</dbReference>
<dbReference type="PANTHER" id="PTHR10504:SF17">
    <property type="entry name" value="BPI FOLD-CONTAINING FAMILY C PROTEIN"/>
    <property type="match status" value="1"/>
</dbReference>
<feature type="domain" description="Lipid-binding serum glycoprotein N-terminal" evidence="4">
    <location>
        <begin position="73"/>
        <end position="166"/>
    </location>
</feature>
<evidence type="ECO:0000256" key="1">
    <source>
        <dbReference type="ARBA" id="ARBA00007292"/>
    </source>
</evidence>
<dbReference type="Pfam" id="PF02886">
    <property type="entry name" value="LBP_BPI_CETP_C"/>
    <property type="match status" value="1"/>
</dbReference>
<keyword evidence="7" id="KW-1185">Reference proteome</keyword>
<dbReference type="GO" id="GO:0050829">
    <property type="term" value="P:defense response to Gram-negative bacterium"/>
    <property type="evidence" value="ECO:0007669"/>
    <property type="project" value="UniProtKB-UniRule"/>
</dbReference>
<name>A0A8B9ZBQ6_9AVES</name>
<reference evidence="6" key="2">
    <citation type="submission" date="2025-09" db="UniProtKB">
        <authorList>
            <consortium name="Ensembl"/>
        </authorList>
    </citation>
    <scope>IDENTIFICATION</scope>
</reference>
<dbReference type="GO" id="GO:0008289">
    <property type="term" value="F:lipid binding"/>
    <property type="evidence" value="ECO:0007669"/>
    <property type="project" value="InterPro"/>
</dbReference>
<keyword evidence="3" id="KW-0964">Secreted</keyword>
<dbReference type="GO" id="GO:0005615">
    <property type="term" value="C:extracellular space"/>
    <property type="evidence" value="ECO:0007669"/>
    <property type="project" value="UniProtKB-UniRule"/>
</dbReference>
<feature type="domain" description="Lipid-binding serum glycoprotein C-terminal" evidence="5">
    <location>
        <begin position="197"/>
        <end position="330"/>
    </location>
</feature>
<keyword evidence="3" id="KW-0044">Antibiotic</keyword>
<keyword evidence="3" id="KW-0325">Glycoprotein</keyword>
<comment type="similarity">
    <text evidence="1">Belongs to the BPI/LBP/Plunc superfamily. BPI/LBP family.</text>
</comment>
<dbReference type="GO" id="GO:0045087">
    <property type="term" value="P:innate immune response"/>
    <property type="evidence" value="ECO:0007669"/>
    <property type="project" value="UniProtKB-UniRule"/>
</dbReference>
<keyword evidence="3" id="KW-0732">Signal</keyword>
<dbReference type="SUPFAM" id="SSF55394">
    <property type="entry name" value="Bactericidal permeability-increasing protein, BPI"/>
    <property type="match status" value="2"/>
</dbReference>
<evidence type="ECO:0000259" key="5">
    <source>
        <dbReference type="Pfam" id="PF02886"/>
    </source>
</evidence>
<proteinExistence type="inferred from homology"/>
<evidence type="ECO:0000259" key="4">
    <source>
        <dbReference type="Pfam" id="PF01273"/>
    </source>
</evidence>